<dbReference type="Gene3D" id="2.10.25.10">
    <property type="entry name" value="Laminin"/>
    <property type="match status" value="3"/>
</dbReference>
<dbReference type="PANTHER" id="PTHR11339">
    <property type="entry name" value="EXTRACELLULAR MATRIX GLYCOPROTEIN RELATED"/>
    <property type="match status" value="1"/>
</dbReference>
<dbReference type="GO" id="GO:0005615">
    <property type="term" value="C:extracellular space"/>
    <property type="evidence" value="ECO:0007669"/>
    <property type="project" value="TreeGrafter"/>
</dbReference>
<keyword evidence="4" id="KW-1015">Disulfide bond</keyword>
<evidence type="ECO:0000313" key="7">
    <source>
        <dbReference type="EMBL" id="KAJ8361880.1"/>
    </source>
</evidence>
<dbReference type="SMART" id="SM00832">
    <property type="entry name" value="C8"/>
    <property type="match status" value="3"/>
</dbReference>
<evidence type="ECO:0000256" key="2">
    <source>
        <dbReference type="ARBA" id="ARBA00022525"/>
    </source>
</evidence>
<evidence type="ECO:0000256" key="4">
    <source>
        <dbReference type="ARBA" id="ARBA00023157"/>
    </source>
</evidence>
<sequence length="871" mass="95440">MRRQVVNDLPTISKITMKMDGTVVELFKGSIKVNRVKVKLPFIQSRVLIEQTPSYIKITSKLGLVAIWNEDDSFLMEMDKKFRNQTCGLCGDFNGVQYYDEFTRDGAELSTLDFGDIWRKDSPTEDCEDPALFPEKNCGDQKPMCEQLLSGDAFSSCQDLVDIDSFVKACVADMCHCDNSSRSFCLCNTISEYSPKSCPSNMEYQECGIPCVDTCTNPDRSQLCEDHCTDGCFCPSGLCGNFNNVQADDFKAPSGLVEGTAADFANTWKTRGSCPDVKGSFTNPCSLSIENEQYAQYWCSIFEDPEGVFSPCHSEISPDTYKANCMYDSCSCEKSEDCMCAALSSYVHACAAKGIKLDGWRDTSCKKYSTSCSSTMVYDYSMTSCQRSCRSLSDPDYTCQVDFVPVDGCGCAQGTYMNEDGKCVTPGNCSCYYKGSEVAPGEVINKDGATCTCRKGKLNCIGYRQQLQTCRAPMVFFNCSSVAAGSQGSECQKSCNTLDMECISSECVSGCVCPSGLVYDGKGGCIAENSCPCVHNGAPYQSGSQIKAGCNTCTCKDRKWQCTDNQCHGTCAIYGDGHYTTFDDKRFSFNGGCEYTLTQDYCSNNKAKGTFRVITENIPCGTTGTTCSKAIKLYLGGHVCGLCGNYDGNGNNDFTTKSQAVVINSLEFGNSWKVSPSCPNAEFVKDPCTSNPYRQSWAQKQCSIINSNVFTACHSQVDPATYYDACVSDSCACDSGGDCECFCTAVAAYAEACNEAGACIAWRSPQICQGDVSLCKPYHSGTNNSITPAHNNCQYNTEIHHSTANNSFCLLNTWNHNFNIATSSINFNSFTSYIHSISSSNFFKTFNYHRDNTSAIYSKRSNIHTIYNYSI</sequence>
<evidence type="ECO:0000259" key="6">
    <source>
        <dbReference type="PROSITE" id="PS51233"/>
    </source>
</evidence>
<evidence type="ECO:0000256" key="5">
    <source>
        <dbReference type="ARBA" id="ARBA00023180"/>
    </source>
</evidence>
<dbReference type="InterPro" id="IPR002919">
    <property type="entry name" value="TIL_dom"/>
</dbReference>
<dbReference type="InterPro" id="IPR001846">
    <property type="entry name" value="VWF_type-D"/>
</dbReference>
<dbReference type="InterPro" id="IPR001007">
    <property type="entry name" value="VWF_dom"/>
</dbReference>
<dbReference type="InterPro" id="IPR036084">
    <property type="entry name" value="Ser_inhib-like_sf"/>
</dbReference>
<keyword evidence="5" id="KW-0325">Glycoprotein</keyword>
<dbReference type="FunFam" id="2.10.25.10:FF:000414">
    <property type="entry name" value="von Willebrand factor"/>
    <property type="match status" value="1"/>
</dbReference>
<keyword evidence="3" id="KW-0677">Repeat</keyword>
<dbReference type="InterPro" id="IPR014853">
    <property type="entry name" value="VWF/SSPO/ZAN-like_Cys-rich_dom"/>
</dbReference>
<dbReference type="Proteomes" id="UP001221898">
    <property type="component" value="Unassembled WGS sequence"/>
</dbReference>
<dbReference type="CDD" id="cd19941">
    <property type="entry name" value="TIL"/>
    <property type="match status" value="3"/>
</dbReference>
<protein>
    <recommendedName>
        <fullName evidence="6">VWFD domain-containing protein</fullName>
    </recommendedName>
</protein>
<keyword evidence="8" id="KW-1185">Reference proteome</keyword>
<feature type="domain" description="VWFD" evidence="6">
    <location>
        <begin position="569"/>
        <end position="769"/>
    </location>
</feature>
<evidence type="ECO:0000313" key="8">
    <source>
        <dbReference type="Proteomes" id="UP001221898"/>
    </source>
</evidence>
<evidence type="ECO:0000256" key="1">
    <source>
        <dbReference type="ARBA" id="ARBA00004613"/>
    </source>
</evidence>
<dbReference type="PROSITE" id="PS51233">
    <property type="entry name" value="VWFD"/>
    <property type="match status" value="2"/>
</dbReference>
<proteinExistence type="predicted"/>
<evidence type="ECO:0000256" key="3">
    <source>
        <dbReference type="ARBA" id="ARBA00022737"/>
    </source>
</evidence>
<keyword evidence="2" id="KW-0964">Secreted</keyword>
<dbReference type="SMART" id="SM00215">
    <property type="entry name" value="VWC_out"/>
    <property type="match status" value="1"/>
</dbReference>
<gene>
    <name evidence="7" type="ORF">AAFF_G00415910</name>
</gene>
<comment type="caution">
    <text evidence="7">The sequence shown here is derived from an EMBL/GenBank/DDBJ whole genome shotgun (WGS) entry which is preliminary data.</text>
</comment>
<name>A0AAD7VYL8_9TELE</name>
<reference evidence="7" key="1">
    <citation type="journal article" date="2023" name="Science">
        <title>Genome structures resolve the early diversification of teleost fishes.</title>
        <authorList>
            <person name="Parey E."/>
            <person name="Louis A."/>
            <person name="Montfort J."/>
            <person name="Bouchez O."/>
            <person name="Roques C."/>
            <person name="Iampietro C."/>
            <person name="Lluch J."/>
            <person name="Castinel A."/>
            <person name="Donnadieu C."/>
            <person name="Desvignes T."/>
            <person name="Floi Bucao C."/>
            <person name="Jouanno E."/>
            <person name="Wen M."/>
            <person name="Mejri S."/>
            <person name="Dirks R."/>
            <person name="Jansen H."/>
            <person name="Henkel C."/>
            <person name="Chen W.J."/>
            <person name="Zahm M."/>
            <person name="Cabau C."/>
            <person name="Klopp C."/>
            <person name="Thompson A.W."/>
            <person name="Robinson-Rechavi M."/>
            <person name="Braasch I."/>
            <person name="Lecointre G."/>
            <person name="Bobe J."/>
            <person name="Postlethwait J.H."/>
            <person name="Berthelot C."/>
            <person name="Roest Crollius H."/>
            <person name="Guiguen Y."/>
        </authorList>
    </citation>
    <scope>NUCLEOTIDE SEQUENCE</scope>
    <source>
        <strain evidence="7">NC1722</strain>
    </source>
</reference>
<dbReference type="InterPro" id="IPR050780">
    <property type="entry name" value="Mucin_vWF_Thrombospondin_sf"/>
</dbReference>
<dbReference type="FunFam" id="2.10.25.10:FF:000674">
    <property type="entry name" value="Mucin-2"/>
    <property type="match status" value="1"/>
</dbReference>
<dbReference type="PANTHER" id="PTHR11339:SF408">
    <property type="entry name" value="MUCIN-5B"/>
    <property type="match status" value="1"/>
</dbReference>
<organism evidence="7 8">
    <name type="scientific">Aldrovandia affinis</name>
    <dbReference type="NCBI Taxonomy" id="143900"/>
    <lineage>
        <taxon>Eukaryota</taxon>
        <taxon>Metazoa</taxon>
        <taxon>Chordata</taxon>
        <taxon>Craniata</taxon>
        <taxon>Vertebrata</taxon>
        <taxon>Euteleostomi</taxon>
        <taxon>Actinopterygii</taxon>
        <taxon>Neopterygii</taxon>
        <taxon>Teleostei</taxon>
        <taxon>Notacanthiformes</taxon>
        <taxon>Halosauridae</taxon>
        <taxon>Aldrovandia</taxon>
    </lineage>
</organism>
<dbReference type="AlphaFoldDB" id="A0AAD7VYL8"/>
<accession>A0AAD7VYL8</accession>
<comment type="subcellular location">
    <subcellularLocation>
        <location evidence="1">Secreted</location>
    </subcellularLocation>
</comment>
<dbReference type="Pfam" id="PF01826">
    <property type="entry name" value="TIL"/>
    <property type="match status" value="3"/>
</dbReference>
<dbReference type="EMBL" id="JAINUG010000850">
    <property type="protein sequence ID" value="KAJ8361880.1"/>
    <property type="molecule type" value="Genomic_DNA"/>
</dbReference>
<dbReference type="Pfam" id="PF00094">
    <property type="entry name" value="VWD"/>
    <property type="match status" value="2"/>
</dbReference>
<dbReference type="Pfam" id="PF08742">
    <property type="entry name" value="C8"/>
    <property type="match status" value="3"/>
</dbReference>
<dbReference type="GO" id="GO:0031012">
    <property type="term" value="C:extracellular matrix"/>
    <property type="evidence" value="ECO:0007669"/>
    <property type="project" value="TreeGrafter"/>
</dbReference>
<dbReference type="SMART" id="SM00216">
    <property type="entry name" value="VWD"/>
    <property type="match status" value="1"/>
</dbReference>
<feature type="domain" description="VWFD" evidence="6">
    <location>
        <begin position="1"/>
        <end position="128"/>
    </location>
</feature>
<dbReference type="SUPFAM" id="SSF57567">
    <property type="entry name" value="Serine protease inhibitors"/>
    <property type="match status" value="3"/>
</dbReference>